<dbReference type="OrthoDB" id="5194627at2"/>
<proteinExistence type="predicted"/>
<protein>
    <submittedName>
        <fullName evidence="2">DEAD/DEAH box helicase</fullName>
    </submittedName>
</protein>
<dbReference type="SMART" id="SM00487">
    <property type="entry name" value="DEXDc"/>
    <property type="match status" value="1"/>
</dbReference>
<dbReference type="GO" id="GO:0005829">
    <property type="term" value="C:cytosol"/>
    <property type="evidence" value="ECO:0007669"/>
    <property type="project" value="TreeGrafter"/>
</dbReference>
<dbReference type="EMBL" id="AP014705">
    <property type="protein sequence ID" value="BAQ49171.1"/>
    <property type="molecule type" value="Genomic_DNA"/>
</dbReference>
<dbReference type="AlphaFoldDB" id="A0A0C6F8Q0"/>
<evidence type="ECO:0000313" key="2">
    <source>
        <dbReference type="EMBL" id="BAQ49171.1"/>
    </source>
</evidence>
<dbReference type="Gene3D" id="3.40.50.300">
    <property type="entry name" value="P-loop containing nucleotide triphosphate hydrolases"/>
    <property type="match status" value="2"/>
</dbReference>
<keyword evidence="2" id="KW-0067">ATP-binding</keyword>
<dbReference type="GO" id="GO:0016787">
    <property type="term" value="F:hydrolase activity"/>
    <property type="evidence" value="ECO:0007669"/>
    <property type="project" value="InterPro"/>
</dbReference>
<evidence type="ECO:0000313" key="3">
    <source>
        <dbReference type="Proteomes" id="UP000061432"/>
    </source>
</evidence>
<reference evidence="2 3" key="1">
    <citation type="journal article" date="2015" name="Genome Announc.">
        <title>Complete Genome Sequence of Methylobacterium aquaticum Strain 22A, Isolated from Racomitrium japonicum Moss.</title>
        <authorList>
            <person name="Tani A."/>
            <person name="Ogura Y."/>
            <person name="Hayashi T."/>
            <person name="Kimbara K."/>
        </authorList>
    </citation>
    <scope>NUCLEOTIDE SEQUENCE [LARGE SCALE GENOMIC DNA]</scope>
    <source>
        <strain evidence="2 3">MA-22A</strain>
        <plasmid evidence="3">Plasmid pMaq22A_1p DNA</plasmid>
    </source>
</reference>
<dbReference type="GO" id="GO:0003677">
    <property type="term" value="F:DNA binding"/>
    <property type="evidence" value="ECO:0007669"/>
    <property type="project" value="InterPro"/>
</dbReference>
<dbReference type="InterPro" id="IPR014001">
    <property type="entry name" value="Helicase_ATP-bd"/>
</dbReference>
<dbReference type="InterPro" id="IPR050742">
    <property type="entry name" value="Helicase_Restrict-Modif_Enz"/>
</dbReference>
<dbReference type="KEGG" id="maqu:Maq22A_1p34530"/>
<dbReference type="Pfam" id="PF00271">
    <property type="entry name" value="Helicase_C"/>
    <property type="match status" value="1"/>
</dbReference>
<keyword evidence="2" id="KW-0347">Helicase</keyword>
<dbReference type="PATRIC" id="fig|270351.10.peg.6218"/>
<organism evidence="2 3">
    <name type="scientific">Methylobacterium aquaticum</name>
    <dbReference type="NCBI Taxonomy" id="270351"/>
    <lineage>
        <taxon>Bacteria</taxon>
        <taxon>Pseudomonadati</taxon>
        <taxon>Pseudomonadota</taxon>
        <taxon>Alphaproteobacteria</taxon>
        <taxon>Hyphomicrobiales</taxon>
        <taxon>Methylobacteriaceae</taxon>
        <taxon>Methylobacterium</taxon>
    </lineage>
</organism>
<feature type="domain" description="Helicase ATP-binding" evidence="1">
    <location>
        <begin position="31"/>
        <end position="201"/>
    </location>
</feature>
<evidence type="ECO:0000259" key="1">
    <source>
        <dbReference type="PROSITE" id="PS51192"/>
    </source>
</evidence>
<dbReference type="GO" id="GO:0005524">
    <property type="term" value="F:ATP binding"/>
    <property type="evidence" value="ECO:0007669"/>
    <property type="project" value="InterPro"/>
</dbReference>
<name>A0A0C6F8Q0_9HYPH</name>
<dbReference type="PROSITE" id="PS51192">
    <property type="entry name" value="HELICASE_ATP_BIND_1"/>
    <property type="match status" value="1"/>
</dbReference>
<reference evidence="3" key="2">
    <citation type="submission" date="2015-01" db="EMBL/GenBank/DDBJ databases">
        <title>Complete genome sequence of Methylobacterium aquaticum strain 22A.</title>
        <authorList>
            <person name="Tani A."/>
            <person name="Ogura Y."/>
            <person name="Hayashi T."/>
        </authorList>
    </citation>
    <scope>NUCLEOTIDE SEQUENCE [LARGE SCALE GENOMIC DNA]</scope>
    <source>
        <strain evidence="3">MA-22A</strain>
        <plasmid evidence="3">Plasmid pMaq22A_1p DNA</plasmid>
    </source>
</reference>
<dbReference type="RefSeq" id="WP_060850294.1">
    <property type="nucleotide sequence ID" value="NZ_AP014705.1"/>
</dbReference>
<keyword evidence="2" id="KW-0547">Nucleotide-binding</keyword>
<dbReference type="InterPro" id="IPR001650">
    <property type="entry name" value="Helicase_C-like"/>
</dbReference>
<keyword evidence="2" id="KW-0614">Plasmid</keyword>
<dbReference type="PANTHER" id="PTHR47396:SF1">
    <property type="entry name" value="ATP-DEPENDENT HELICASE IRC3-RELATED"/>
    <property type="match status" value="1"/>
</dbReference>
<accession>A0A0C6F8Q0</accession>
<keyword evidence="2" id="KW-0378">Hydrolase</keyword>
<dbReference type="Proteomes" id="UP000061432">
    <property type="component" value="Plasmid pMaq22A_1p"/>
</dbReference>
<gene>
    <name evidence="2" type="primary">ssl2</name>
    <name evidence="2" type="ORF">Maq22A_1p34530</name>
</gene>
<dbReference type="SUPFAM" id="SSF52540">
    <property type="entry name" value="P-loop containing nucleoside triphosphate hydrolases"/>
    <property type="match status" value="1"/>
</dbReference>
<dbReference type="PANTHER" id="PTHR47396">
    <property type="entry name" value="TYPE I RESTRICTION ENZYME ECOKI R PROTEIN"/>
    <property type="match status" value="1"/>
</dbReference>
<geneLocation type="plasmid" evidence="3">
    <name>pMaq22A_1p DNA</name>
</geneLocation>
<sequence length="598" mass="66492">MPSPFADRQPSIADNLRIRTPQKEAFEEIEAFATEGEREAGIVLPVGCGKSGTITLAPFAFGSERTLVVAPNVAIARQLAADFDPASPDMFYQKCDVLRGPPWPEPVEIRGRTSNRADLDEAHVVITNIQQLQGADNRWLQDLPPDYFDLILFDEGHHTVAQSWNTLKAAFPHARILNFSATPLRSDGQLMSGRIIYSYPVVRAIREGYVKRLKAVVLNPRTLRYVRQEDGVEVDVSLEEVRRLGETDADFRRGIVTSQETLTTIVDASIRELQRLRRESGNPYLKIIASVLNFTHCSQVVAAYRARGLRADYVHSREDAAANERVMGRLQANGIDVIVQVRKLGEGFDHPLLAVAAVFSLFANLSPFVQFVGRIMRVVEQGAPDAPVNRGVVVFHAGANIASRWTDFQAYTEADRDYFDQLLPVEGLDFGHGDEIEIEPAPRDFPDQVDVRAQGGIDLQEIPLIRDNPEALDLLRQLHAQGYSTEQISEASAELEAVPTTRARERQAMRQSLDMRIRTEVGRILGARGLRHDGRDLDRRHLGKTNFVILKGALDRQANVAAGRGTGQRSEFSRQQLEAIEADFDAIVARAVAEVIGA</sequence>
<dbReference type="InterPro" id="IPR006935">
    <property type="entry name" value="Helicase/UvrB_N"/>
</dbReference>
<dbReference type="InterPro" id="IPR027417">
    <property type="entry name" value="P-loop_NTPase"/>
</dbReference>
<dbReference type="GO" id="GO:0004386">
    <property type="term" value="F:helicase activity"/>
    <property type="evidence" value="ECO:0007669"/>
    <property type="project" value="UniProtKB-KW"/>
</dbReference>
<dbReference type="Pfam" id="PF04851">
    <property type="entry name" value="ResIII"/>
    <property type="match status" value="1"/>
</dbReference>